<accession>A0A1I4HH57</accession>
<dbReference type="Proteomes" id="UP000198861">
    <property type="component" value="Unassembled WGS sequence"/>
</dbReference>
<dbReference type="EMBL" id="FOSX01000117">
    <property type="protein sequence ID" value="SFL41545.1"/>
    <property type="molecule type" value="Genomic_DNA"/>
</dbReference>
<organism evidence="3 5">
    <name type="scientific">Azotobacter beijerinckii</name>
    <dbReference type="NCBI Taxonomy" id="170623"/>
    <lineage>
        <taxon>Bacteria</taxon>
        <taxon>Pseudomonadati</taxon>
        <taxon>Pseudomonadota</taxon>
        <taxon>Gammaproteobacteria</taxon>
        <taxon>Pseudomonadales</taxon>
        <taxon>Pseudomonadaceae</taxon>
        <taxon>Azotobacter</taxon>
    </lineage>
</organism>
<evidence type="ECO:0000313" key="4">
    <source>
        <dbReference type="Proteomes" id="UP000198861"/>
    </source>
</evidence>
<proteinExistence type="predicted"/>
<gene>
    <name evidence="2" type="ORF">SAMN04244571_04319</name>
    <name evidence="3" type="ORF">SAMN04244574_04242</name>
</gene>
<dbReference type="Pfam" id="PF00144">
    <property type="entry name" value="Beta-lactamase"/>
    <property type="match status" value="1"/>
</dbReference>
<sequence length="405" mass="43218">MVSRHPETKEIPCLAVPPPLSRAGLAECVDAVIETALAERRLVGTLVLIAENGELVYRRAAGLADREAGRVMREDALFRLASVSKPIVSTAALVLVAQGRLALDEPIGRWLPTFQPCLPDGGPARISARQLLSHTAGLGYRFLEADDQGRYACAGVSDGLDRPGIGLEENLRRIASVPLLYAPGSAWGYSLATDVLGALIERVCDAPLEQAVRMLVTDPLEMRDTDFVAVDASRLTAVYVNDTPEPHRMGEQETQAPFEDTAGIRFEPARALDTRAFPSGGAGMVGSARDLLRLLEALRQGGAPLLPAGLVDEMGRDQTAGFDLPDAPGFGFGLGFSVLRDPAAAGSPESPGTWRWGGAYGHSWFVDRVRKLSVVALTNTLYEGMSGRFVSELRDAVYGPSGVTA</sequence>
<evidence type="ECO:0000313" key="5">
    <source>
        <dbReference type="Proteomes" id="UP000199579"/>
    </source>
</evidence>
<reference evidence="2 4" key="1">
    <citation type="submission" date="2016-10" db="EMBL/GenBank/DDBJ databases">
        <authorList>
            <person name="Varghese N."/>
            <person name="Submissions S."/>
        </authorList>
    </citation>
    <scope>NUCLEOTIDE SEQUENCE [LARGE SCALE GENOMIC DNA]</scope>
    <source>
        <strain evidence="2 4">DSM 282</strain>
    </source>
</reference>
<keyword evidence="4" id="KW-1185">Reference proteome</keyword>
<dbReference type="EMBL" id="FOKJ01000119">
    <property type="protein sequence ID" value="SFB61636.1"/>
    <property type="molecule type" value="Genomic_DNA"/>
</dbReference>
<name>A0A1I4HH57_9GAMM</name>
<dbReference type="PANTHER" id="PTHR43283:SF3">
    <property type="entry name" value="BETA-LACTAMASE FAMILY PROTEIN (AFU_ORTHOLOGUE AFUA_5G07500)"/>
    <property type="match status" value="1"/>
</dbReference>
<feature type="domain" description="Beta-lactamase-related" evidence="1">
    <location>
        <begin position="29"/>
        <end position="389"/>
    </location>
</feature>
<dbReference type="SUPFAM" id="SSF56601">
    <property type="entry name" value="beta-lactamase/transpeptidase-like"/>
    <property type="match status" value="1"/>
</dbReference>
<protein>
    <submittedName>
        <fullName evidence="3">CubicO group peptidase, beta-lactamase class C family</fullName>
    </submittedName>
</protein>
<dbReference type="InterPro" id="IPR001466">
    <property type="entry name" value="Beta-lactam-related"/>
</dbReference>
<evidence type="ECO:0000259" key="1">
    <source>
        <dbReference type="Pfam" id="PF00144"/>
    </source>
</evidence>
<reference evidence="3 5" key="2">
    <citation type="submission" date="2016-10" db="EMBL/GenBank/DDBJ databases">
        <authorList>
            <person name="de Groot N.N."/>
        </authorList>
    </citation>
    <scope>NUCLEOTIDE SEQUENCE [LARGE SCALE GENOMIC DNA]</scope>
    <source>
        <strain evidence="3 5">DSM 381</strain>
    </source>
</reference>
<dbReference type="Gene3D" id="3.40.710.10">
    <property type="entry name" value="DD-peptidase/beta-lactamase superfamily"/>
    <property type="match status" value="1"/>
</dbReference>
<dbReference type="InterPro" id="IPR050789">
    <property type="entry name" value="Diverse_Enzym_Activities"/>
</dbReference>
<dbReference type="Proteomes" id="UP000199579">
    <property type="component" value="Unassembled WGS sequence"/>
</dbReference>
<dbReference type="AlphaFoldDB" id="A0A1I4HH57"/>
<dbReference type="InterPro" id="IPR012338">
    <property type="entry name" value="Beta-lactam/transpept-like"/>
</dbReference>
<evidence type="ECO:0000313" key="3">
    <source>
        <dbReference type="EMBL" id="SFL41545.1"/>
    </source>
</evidence>
<evidence type="ECO:0000313" key="2">
    <source>
        <dbReference type="EMBL" id="SFB61636.1"/>
    </source>
</evidence>
<dbReference type="PANTHER" id="PTHR43283">
    <property type="entry name" value="BETA-LACTAMASE-RELATED"/>
    <property type="match status" value="1"/>
</dbReference>